<gene>
    <name evidence="2" type="ORF">BV898_13882</name>
</gene>
<reference evidence="3" key="1">
    <citation type="submission" date="2017-01" db="EMBL/GenBank/DDBJ databases">
        <title>Comparative genomics of anhydrobiosis in the tardigrade Hypsibius dujardini.</title>
        <authorList>
            <person name="Yoshida Y."/>
            <person name="Koutsovoulos G."/>
            <person name="Laetsch D."/>
            <person name="Stevens L."/>
            <person name="Kumar S."/>
            <person name="Horikawa D."/>
            <person name="Ishino K."/>
            <person name="Komine S."/>
            <person name="Tomita M."/>
            <person name="Blaxter M."/>
            <person name="Arakawa K."/>
        </authorList>
    </citation>
    <scope>NUCLEOTIDE SEQUENCE [LARGE SCALE GENOMIC DNA]</scope>
    <source>
        <strain evidence="3">Z151</strain>
    </source>
</reference>
<dbReference type="OrthoDB" id="193920at2759"/>
<feature type="compositionally biased region" description="Polar residues" evidence="1">
    <location>
        <begin position="140"/>
        <end position="149"/>
    </location>
</feature>
<name>A0A1W0W9D2_HYPEX</name>
<evidence type="ECO:0000313" key="3">
    <source>
        <dbReference type="Proteomes" id="UP000192578"/>
    </source>
</evidence>
<dbReference type="EMBL" id="MTYJ01000160">
    <property type="protein sequence ID" value="OQV11827.1"/>
    <property type="molecule type" value="Genomic_DNA"/>
</dbReference>
<proteinExistence type="predicted"/>
<evidence type="ECO:0000313" key="2">
    <source>
        <dbReference type="EMBL" id="OQV11827.1"/>
    </source>
</evidence>
<protein>
    <submittedName>
        <fullName evidence="2">Uncharacterized protein</fullName>
    </submittedName>
</protein>
<feature type="compositionally biased region" description="Pro residues" evidence="1">
    <location>
        <begin position="200"/>
        <end position="209"/>
    </location>
</feature>
<accession>A0A1W0W9D2</accession>
<dbReference type="AlphaFoldDB" id="A0A1W0W9D2"/>
<sequence>MASASRSGMEVPVLKEDMEEGHLRSIELNGKFNIIQENVRKILSGPFRQLIAGETALKISGKPGLDAMDNIKAVHLNNALSDLSAAKKAAKASVVEAANRSQEIKDLARKAELYVLLLNGLMADLQNGPNPAAIHPPPTRLTSQQSVPSRSGAKEPVSKRRQNGAAPAVAQWKKNANDAIRSEHSSGLSQAKRKPTVQPRAPPPKPLPRPVTDEEFDGISTVLRNDGRCKLMAVNKAYDVLFDAFVNENMKKISMAELVKRGVKISGTTEMAKLKVLCSLRRITIDGNFISPLNL</sequence>
<organism evidence="2 3">
    <name type="scientific">Hypsibius exemplaris</name>
    <name type="common">Freshwater tardigrade</name>
    <dbReference type="NCBI Taxonomy" id="2072580"/>
    <lineage>
        <taxon>Eukaryota</taxon>
        <taxon>Metazoa</taxon>
        <taxon>Ecdysozoa</taxon>
        <taxon>Tardigrada</taxon>
        <taxon>Eutardigrada</taxon>
        <taxon>Parachela</taxon>
        <taxon>Hypsibioidea</taxon>
        <taxon>Hypsibiidae</taxon>
        <taxon>Hypsibius</taxon>
    </lineage>
</organism>
<comment type="caution">
    <text evidence="2">The sequence shown here is derived from an EMBL/GenBank/DDBJ whole genome shotgun (WGS) entry which is preliminary data.</text>
</comment>
<dbReference type="Proteomes" id="UP000192578">
    <property type="component" value="Unassembled WGS sequence"/>
</dbReference>
<evidence type="ECO:0000256" key="1">
    <source>
        <dbReference type="SAM" id="MobiDB-lite"/>
    </source>
</evidence>
<feature type="region of interest" description="Disordered" evidence="1">
    <location>
        <begin position="128"/>
        <end position="213"/>
    </location>
</feature>
<keyword evidence="3" id="KW-1185">Reference proteome</keyword>